<dbReference type="Pfam" id="PF07797">
    <property type="entry name" value="DUF1639"/>
    <property type="match status" value="1"/>
</dbReference>
<feature type="region of interest" description="Disordered" evidence="4">
    <location>
        <begin position="746"/>
        <end position="801"/>
    </location>
</feature>
<keyword evidence="6" id="KW-1185">Reference proteome</keyword>
<comment type="similarity">
    <text evidence="1">Belongs to the mTERF family.</text>
</comment>
<dbReference type="Proteomes" id="UP000823674">
    <property type="component" value="Chromosome A09"/>
</dbReference>
<dbReference type="InterPro" id="IPR012438">
    <property type="entry name" value="DUF1639"/>
</dbReference>
<protein>
    <submittedName>
        <fullName evidence="5">Uncharacterized protein</fullName>
    </submittedName>
</protein>
<evidence type="ECO:0000256" key="3">
    <source>
        <dbReference type="ARBA" id="ARBA00022946"/>
    </source>
</evidence>
<keyword evidence="2" id="KW-0805">Transcription regulation</keyword>
<dbReference type="Pfam" id="PF02536">
    <property type="entry name" value="mTERF"/>
    <property type="match status" value="2"/>
</dbReference>
<dbReference type="PANTHER" id="PTHR13068">
    <property type="entry name" value="CGI-12 PROTEIN-RELATED"/>
    <property type="match status" value="1"/>
</dbReference>
<proteinExistence type="inferred from homology"/>
<evidence type="ECO:0000256" key="4">
    <source>
        <dbReference type="SAM" id="MobiDB-lite"/>
    </source>
</evidence>
<name>A0ABQ7LIR4_BRACM</name>
<feature type="region of interest" description="Disordered" evidence="4">
    <location>
        <begin position="565"/>
        <end position="614"/>
    </location>
</feature>
<accession>A0ABQ7LIR4</accession>
<feature type="region of interest" description="Disordered" evidence="4">
    <location>
        <begin position="632"/>
        <end position="693"/>
    </location>
</feature>
<dbReference type="SMART" id="SM00733">
    <property type="entry name" value="Mterf"/>
    <property type="match status" value="5"/>
</dbReference>
<dbReference type="InterPro" id="IPR038538">
    <property type="entry name" value="MTERF_sf"/>
</dbReference>
<feature type="compositionally biased region" description="Polar residues" evidence="4">
    <location>
        <begin position="790"/>
        <end position="801"/>
    </location>
</feature>
<organism evidence="5 6">
    <name type="scientific">Brassica rapa subsp. trilocularis</name>
    <dbReference type="NCBI Taxonomy" id="1813537"/>
    <lineage>
        <taxon>Eukaryota</taxon>
        <taxon>Viridiplantae</taxon>
        <taxon>Streptophyta</taxon>
        <taxon>Embryophyta</taxon>
        <taxon>Tracheophyta</taxon>
        <taxon>Spermatophyta</taxon>
        <taxon>Magnoliopsida</taxon>
        <taxon>eudicotyledons</taxon>
        <taxon>Gunneridae</taxon>
        <taxon>Pentapetalae</taxon>
        <taxon>rosids</taxon>
        <taxon>malvids</taxon>
        <taxon>Brassicales</taxon>
        <taxon>Brassicaceae</taxon>
        <taxon>Brassiceae</taxon>
        <taxon>Brassica</taxon>
    </lineage>
</organism>
<gene>
    <name evidence="5" type="primary">A09p065940.1_BraROA</name>
    <name evidence="5" type="ORF">IGI04_037919</name>
</gene>
<keyword evidence="3" id="KW-0809">Transit peptide</keyword>
<evidence type="ECO:0000256" key="1">
    <source>
        <dbReference type="ARBA" id="ARBA00007692"/>
    </source>
</evidence>
<keyword evidence="2" id="KW-0804">Transcription</keyword>
<dbReference type="Gene3D" id="1.25.70.10">
    <property type="entry name" value="Transcription termination factor 3, mitochondrial"/>
    <property type="match status" value="3"/>
</dbReference>
<keyword evidence="2" id="KW-0806">Transcription termination</keyword>
<evidence type="ECO:0000313" key="6">
    <source>
        <dbReference type="Proteomes" id="UP000823674"/>
    </source>
</evidence>
<evidence type="ECO:0000313" key="5">
    <source>
        <dbReference type="EMBL" id="KAG5386449.1"/>
    </source>
</evidence>
<feature type="compositionally biased region" description="Low complexity" evidence="4">
    <location>
        <begin position="598"/>
        <end position="607"/>
    </location>
</feature>
<feature type="compositionally biased region" description="Basic residues" evidence="4">
    <location>
        <begin position="770"/>
        <end position="780"/>
    </location>
</feature>
<evidence type="ECO:0000256" key="2">
    <source>
        <dbReference type="ARBA" id="ARBA00022472"/>
    </source>
</evidence>
<dbReference type="PANTHER" id="PTHR13068:SF113">
    <property type="entry name" value="TRANSCRIPTION TERMINATION FACTOR MTEF18, MITOCHONDRIAL"/>
    <property type="match status" value="1"/>
</dbReference>
<reference evidence="5 6" key="1">
    <citation type="submission" date="2021-03" db="EMBL/GenBank/DDBJ databases">
        <authorList>
            <person name="King G.J."/>
            <person name="Bancroft I."/>
            <person name="Baten A."/>
            <person name="Bloomfield J."/>
            <person name="Borpatragohain P."/>
            <person name="He Z."/>
            <person name="Irish N."/>
            <person name="Irwin J."/>
            <person name="Liu K."/>
            <person name="Mauleon R.P."/>
            <person name="Moore J."/>
            <person name="Morris R."/>
            <person name="Ostergaard L."/>
            <person name="Wang B."/>
            <person name="Wells R."/>
        </authorList>
    </citation>
    <scope>NUCLEOTIDE SEQUENCE [LARGE SCALE GENOMIC DNA]</scope>
    <source>
        <strain evidence="5">R-o-18</strain>
        <tissue evidence="5">Leaf</tissue>
    </source>
</reference>
<feature type="compositionally biased region" description="Basic and acidic residues" evidence="4">
    <location>
        <begin position="667"/>
        <end position="687"/>
    </location>
</feature>
<comment type="caution">
    <text evidence="5">The sequence shown here is derived from an EMBL/GenBank/DDBJ whole genome shotgun (WGS) entry which is preliminary data.</text>
</comment>
<feature type="compositionally biased region" description="Basic and acidic residues" evidence="4">
    <location>
        <begin position="642"/>
        <end position="654"/>
    </location>
</feature>
<dbReference type="EMBL" id="JADBGQ010000008">
    <property type="protein sequence ID" value="KAG5386449.1"/>
    <property type="molecule type" value="Genomic_DNA"/>
</dbReference>
<sequence length="888" mass="99871">MFIILRFKSALISRNLTTAAKRRRVPSIYKSLAIGEAQKAVTDYLHTTRSLSYSHAEHIATNASSSIRNLILNLDFSVATFSKSIRRHLRYHPINEFEFFFESIGIDLGEVGEYLPEKKFFFSEDPRVLEAACALSGFGFPWNKLGRLYREERCVFLQSGEEIGLVLGRLSGVGFSTVAVAGVCLAFPSVLRGGVEVGCLFVKVKRLFEEFGSEDVVEENVESWYAFGRKVRVFYDLGFESEEMWELMGRNRSLFVECSEEDLMRKTDYFCRFGVGKEEAALLILRNPDVMSFDLEKPVISVKGVLKHFGLSEDEVDALSLKHPHVFGRNKMKNLPHVVRALDIHERIFDKLKNGTYHILSSYSLMEPEEDVDSEYQQGLEEIQNLRCKTHSFQKLDFLHQIGFAENGLTMKILQHIHGTAVEIQERFQILLDNGIDFSKACMLIRSSPKSLNQKPHSIQEKIRFLCEEMGDSLEYLEVYPAYLCFDLENRISPRFRFHKWLVEKGLSEKHYSIASIVATSEKAFIARLYGIHPAIPKHYFERFSYRKDRSTGFDQMFRQSIAFTPPVHGSDAPPPPPQQQQSQQQPTVVNVSESSRRQQIAAASSSPVKSHPLHNFPLSDLRWAMNHANTHRLRKPSGRSPLREATNHGKGTEEVNEASGSSSFELRPEKQKKKDVVSDSAADRSGTKSTAADGRSKIFIRIRTKNNEETAEAATTAVSAATVVADVHEADDSAEPVIDADVSIGERISDGGGGGQEGDEFGPKTWNLRPRKPPTKKRSIGGSCGGSGTVLTENKTQGTVRTEAIRSRNGVDAKIATTTERKEKKPRLSISLSKLEIDEDIYSLTGSKPSRRPKKRAKNVQKQLDVLFPGLWMGNVSSDAYKVSEHA</sequence>
<dbReference type="InterPro" id="IPR003690">
    <property type="entry name" value="MTERF"/>
</dbReference>